<accession>A0A5N7B1Y0</accession>
<feature type="transmembrane region" description="Helical" evidence="1">
    <location>
        <begin position="34"/>
        <end position="56"/>
    </location>
</feature>
<protein>
    <submittedName>
        <fullName evidence="2">Uncharacterized protein</fullName>
    </submittedName>
</protein>
<dbReference type="EMBL" id="ML736262">
    <property type="protein sequence ID" value="KAE8375339.1"/>
    <property type="molecule type" value="Genomic_DNA"/>
</dbReference>
<evidence type="ECO:0000313" key="3">
    <source>
        <dbReference type="Proteomes" id="UP000326198"/>
    </source>
</evidence>
<evidence type="ECO:0000313" key="2">
    <source>
        <dbReference type="EMBL" id="KAE8375339.1"/>
    </source>
</evidence>
<dbReference type="OrthoDB" id="5393606at2759"/>
<evidence type="ECO:0000256" key="1">
    <source>
        <dbReference type="SAM" id="Phobius"/>
    </source>
</evidence>
<organism evidence="2 3">
    <name type="scientific">Aspergillus bertholletiae</name>
    <dbReference type="NCBI Taxonomy" id="1226010"/>
    <lineage>
        <taxon>Eukaryota</taxon>
        <taxon>Fungi</taxon>
        <taxon>Dikarya</taxon>
        <taxon>Ascomycota</taxon>
        <taxon>Pezizomycotina</taxon>
        <taxon>Eurotiomycetes</taxon>
        <taxon>Eurotiomycetidae</taxon>
        <taxon>Eurotiales</taxon>
        <taxon>Aspergillaceae</taxon>
        <taxon>Aspergillus</taxon>
        <taxon>Aspergillus subgen. Circumdati</taxon>
    </lineage>
</organism>
<keyword evidence="1" id="KW-0472">Membrane</keyword>
<dbReference type="AlphaFoldDB" id="A0A5N7B1Y0"/>
<reference evidence="2 3" key="1">
    <citation type="submission" date="2019-04" db="EMBL/GenBank/DDBJ databases">
        <title>Friends and foes A comparative genomics studyof 23 Aspergillus species from section Flavi.</title>
        <authorList>
            <consortium name="DOE Joint Genome Institute"/>
            <person name="Kjaerbolling I."/>
            <person name="Vesth T."/>
            <person name="Frisvad J.C."/>
            <person name="Nybo J.L."/>
            <person name="Theobald S."/>
            <person name="Kildgaard S."/>
            <person name="Isbrandt T."/>
            <person name="Kuo A."/>
            <person name="Sato A."/>
            <person name="Lyhne E.K."/>
            <person name="Kogle M.E."/>
            <person name="Wiebenga A."/>
            <person name="Kun R.S."/>
            <person name="Lubbers R.J."/>
            <person name="Makela M.R."/>
            <person name="Barry K."/>
            <person name="Chovatia M."/>
            <person name="Clum A."/>
            <person name="Daum C."/>
            <person name="Haridas S."/>
            <person name="He G."/>
            <person name="LaButti K."/>
            <person name="Lipzen A."/>
            <person name="Mondo S."/>
            <person name="Riley R."/>
            <person name="Salamov A."/>
            <person name="Simmons B.A."/>
            <person name="Magnuson J.K."/>
            <person name="Henrissat B."/>
            <person name="Mortensen U.H."/>
            <person name="Larsen T.O."/>
            <person name="Devries R.P."/>
            <person name="Grigoriev I.V."/>
            <person name="Machida M."/>
            <person name="Baker S.E."/>
            <person name="Andersen M.R."/>
        </authorList>
    </citation>
    <scope>NUCLEOTIDE SEQUENCE [LARGE SCALE GENOMIC DNA]</scope>
    <source>
        <strain evidence="2 3">IBT 29228</strain>
    </source>
</reference>
<name>A0A5N7B1Y0_9EURO</name>
<keyword evidence="1" id="KW-1133">Transmembrane helix</keyword>
<dbReference type="Proteomes" id="UP000326198">
    <property type="component" value="Unassembled WGS sequence"/>
</dbReference>
<sequence length="83" mass="9127">MSYTRSLAAAVIRRTAFSGANHKRELRNTDGWRLVLTILLCWSMINTGLALVASYLPNSRLRAALSSTVSVEQSGTSTRQSIE</sequence>
<gene>
    <name evidence="2" type="ORF">BDV26DRAFT_17385</name>
</gene>
<keyword evidence="1" id="KW-0812">Transmembrane</keyword>
<proteinExistence type="predicted"/>
<keyword evidence="3" id="KW-1185">Reference proteome</keyword>